<dbReference type="InterPro" id="IPR025558">
    <property type="entry name" value="DUF4283"/>
</dbReference>
<evidence type="ECO:0000313" key="3">
    <source>
        <dbReference type="EMBL" id="GAA0176580.1"/>
    </source>
</evidence>
<dbReference type="InterPro" id="IPR040256">
    <property type="entry name" value="At4g02000-like"/>
</dbReference>
<evidence type="ECO:0000313" key="4">
    <source>
        <dbReference type="Proteomes" id="UP001454036"/>
    </source>
</evidence>
<evidence type="ECO:0000259" key="2">
    <source>
        <dbReference type="Pfam" id="PF14111"/>
    </source>
</evidence>
<feature type="compositionally biased region" description="Low complexity" evidence="1">
    <location>
        <begin position="516"/>
        <end position="528"/>
    </location>
</feature>
<protein>
    <recommendedName>
        <fullName evidence="2">DUF4283 domain-containing protein</fullName>
    </recommendedName>
</protein>
<feature type="region of interest" description="Disordered" evidence="1">
    <location>
        <begin position="663"/>
        <end position="683"/>
    </location>
</feature>
<organism evidence="3 4">
    <name type="scientific">Lithospermum erythrorhizon</name>
    <name type="common">Purple gromwell</name>
    <name type="synonym">Lithospermum officinale var. erythrorhizon</name>
    <dbReference type="NCBI Taxonomy" id="34254"/>
    <lineage>
        <taxon>Eukaryota</taxon>
        <taxon>Viridiplantae</taxon>
        <taxon>Streptophyta</taxon>
        <taxon>Embryophyta</taxon>
        <taxon>Tracheophyta</taxon>
        <taxon>Spermatophyta</taxon>
        <taxon>Magnoliopsida</taxon>
        <taxon>eudicotyledons</taxon>
        <taxon>Gunneridae</taxon>
        <taxon>Pentapetalae</taxon>
        <taxon>asterids</taxon>
        <taxon>lamiids</taxon>
        <taxon>Boraginales</taxon>
        <taxon>Boraginaceae</taxon>
        <taxon>Boraginoideae</taxon>
        <taxon>Lithospermeae</taxon>
        <taxon>Lithospermum</taxon>
    </lineage>
</organism>
<dbReference type="Pfam" id="PF14111">
    <property type="entry name" value="DUF4283"/>
    <property type="match status" value="1"/>
</dbReference>
<feature type="region of interest" description="Disordered" evidence="1">
    <location>
        <begin position="227"/>
        <end position="270"/>
    </location>
</feature>
<feature type="region of interest" description="Disordered" evidence="1">
    <location>
        <begin position="1"/>
        <end position="45"/>
    </location>
</feature>
<accession>A0AAV3RLA4</accession>
<name>A0AAV3RLA4_LITER</name>
<gene>
    <name evidence="3" type="ORF">LIER_29550</name>
</gene>
<sequence>MVKPRPDEALNEGGGSYLSIEKVMKKKKKRKSSPPEDETTNMVASNADPSLMVRVPHDKRVNVDGVLDKNLLLEVEKWSEVASSITGKASCHSPAGNVGGVVAPQTANIVASCSKPNADSHVAGNGRTQVVSNCAPVSPDTRLQNGICLIDGSLNAPQTVNNLLIPPQSVRYFFRRYAEGPLAGLSLVFKAGGSGLSSKAKATGLGVKGSKSAGTVVHRATMAKLNSSGVGLGNAPGSIRSNPSTSIPVRPGTDNPRAASAGPPKGAQVRPTFSDVIKDNRIVSNGFKLEHYDLMENEDDVILDESDEIPFVETWGYCLIGCFTGPFPGRQALNSLVNSWNVKCRIIPYAKGWTVFRFMSDEDRFKVFNGGPYLAFGKALMLRLVDAGVILGDDLFTSVPTWVLFHYVPLSVWSESGLNKIASKVGIPMYTDKFTKERIKMSYARCLVDVDVDVSKPPVMEFGVKLSGGRRYTQKVTYECYPDYCCDCKKFGHNIFKCPKKVKAVETPVVPSPVVPTADPVSTENPVPSESPVPVVNPKPVLPPKVFRPKTRVKTKNNASTKASLSELGNNIANNTLSMENESVNMVISPSNKRNGSKKMDKGKAIASIIPMVSQNTFEALNNMGGTSGAHDEDILNVQMGDLIPSALGNADHEGGAWHHVTRKGGSNGRGGVVSSSISQCGY</sequence>
<feature type="domain" description="DUF4283" evidence="2">
    <location>
        <begin position="313"/>
        <end position="382"/>
    </location>
</feature>
<dbReference type="PANTHER" id="PTHR31286:SF168">
    <property type="entry name" value="DUF4283 DOMAIN-CONTAINING PROTEIN"/>
    <property type="match status" value="1"/>
</dbReference>
<reference evidence="3 4" key="1">
    <citation type="submission" date="2024-01" db="EMBL/GenBank/DDBJ databases">
        <title>The complete chloroplast genome sequence of Lithospermum erythrorhizon: insights into the phylogenetic relationship among Boraginaceae species and the maternal lineages of purple gromwells.</title>
        <authorList>
            <person name="Okada T."/>
            <person name="Watanabe K."/>
        </authorList>
    </citation>
    <scope>NUCLEOTIDE SEQUENCE [LARGE SCALE GENOMIC DNA]</scope>
</reference>
<dbReference type="AlphaFoldDB" id="A0AAV3RLA4"/>
<dbReference type="EMBL" id="BAABME010010213">
    <property type="protein sequence ID" value="GAA0176580.1"/>
    <property type="molecule type" value="Genomic_DNA"/>
</dbReference>
<evidence type="ECO:0000256" key="1">
    <source>
        <dbReference type="SAM" id="MobiDB-lite"/>
    </source>
</evidence>
<feature type="region of interest" description="Disordered" evidence="1">
    <location>
        <begin position="516"/>
        <end position="536"/>
    </location>
</feature>
<feature type="compositionally biased region" description="Low complexity" evidence="1">
    <location>
        <begin position="673"/>
        <end position="683"/>
    </location>
</feature>
<dbReference type="PANTHER" id="PTHR31286">
    <property type="entry name" value="GLYCINE-RICH CELL WALL STRUCTURAL PROTEIN 1.8-LIKE"/>
    <property type="match status" value="1"/>
</dbReference>
<dbReference type="Proteomes" id="UP001454036">
    <property type="component" value="Unassembled WGS sequence"/>
</dbReference>
<keyword evidence="4" id="KW-1185">Reference proteome</keyword>
<proteinExistence type="predicted"/>
<comment type="caution">
    <text evidence="3">The sequence shown here is derived from an EMBL/GenBank/DDBJ whole genome shotgun (WGS) entry which is preliminary data.</text>
</comment>